<evidence type="ECO:0000313" key="3">
    <source>
        <dbReference type="Proteomes" id="UP000321118"/>
    </source>
</evidence>
<dbReference type="InterPro" id="IPR005754">
    <property type="entry name" value="Sortase"/>
</dbReference>
<dbReference type="AlphaFoldDB" id="A0A510V994"/>
<keyword evidence="1" id="KW-0378">Hydrolase</keyword>
<evidence type="ECO:0000313" key="2">
    <source>
        <dbReference type="EMBL" id="GEK23439.1"/>
    </source>
</evidence>
<evidence type="ECO:0008006" key="4">
    <source>
        <dbReference type="Google" id="ProtNLM"/>
    </source>
</evidence>
<accession>A0A510V994</accession>
<dbReference type="SUPFAM" id="SSF63817">
    <property type="entry name" value="Sortase"/>
    <property type="match status" value="1"/>
</dbReference>
<sequence>MTRREVVRRRAGLVVLVVAAAVVAAGTHLLLRPPAVAVADALAAPATTPATVVAPPAPQAAAPATEQVPVSLTVEAIGIQAPVVPVLAAPGGALTIPEDPGTFGWWAAGAAPGSPTGSVVVVAHVDAAAYGAGPMSDLIRAPMQTAITVQDAAGGLTRYALSERRSLPKSELPADLFTLGGAPRLVLITCGGTFDRATGHYSDNVVMIATPA</sequence>
<keyword evidence="3" id="KW-1185">Reference proteome</keyword>
<dbReference type="Proteomes" id="UP000321118">
    <property type="component" value="Unassembled WGS sequence"/>
</dbReference>
<dbReference type="InterPro" id="IPR042001">
    <property type="entry name" value="Sortase_F"/>
</dbReference>
<organism evidence="2 3">
    <name type="scientific">Cellulomonas xylanilytica</name>
    <dbReference type="NCBI Taxonomy" id="233583"/>
    <lineage>
        <taxon>Bacteria</taxon>
        <taxon>Bacillati</taxon>
        <taxon>Actinomycetota</taxon>
        <taxon>Actinomycetes</taxon>
        <taxon>Micrococcales</taxon>
        <taxon>Cellulomonadaceae</taxon>
        <taxon>Cellulomonas</taxon>
    </lineage>
</organism>
<dbReference type="CDD" id="cd05829">
    <property type="entry name" value="Sortase_F"/>
    <property type="match status" value="1"/>
</dbReference>
<gene>
    <name evidence="2" type="ORF">CXY01_39590</name>
</gene>
<dbReference type="EMBL" id="BJUB01000016">
    <property type="protein sequence ID" value="GEK23439.1"/>
    <property type="molecule type" value="Genomic_DNA"/>
</dbReference>
<reference evidence="2 3" key="1">
    <citation type="submission" date="2019-07" db="EMBL/GenBank/DDBJ databases">
        <title>Whole genome shotgun sequence of Cellulomonas xylanilytica NBRC 101102.</title>
        <authorList>
            <person name="Hosoyama A."/>
            <person name="Uohara A."/>
            <person name="Ohji S."/>
            <person name="Ichikawa N."/>
        </authorList>
    </citation>
    <scope>NUCLEOTIDE SEQUENCE [LARGE SCALE GENOMIC DNA]</scope>
    <source>
        <strain evidence="2 3">NBRC 101102</strain>
    </source>
</reference>
<dbReference type="Pfam" id="PF04203">
    <property type="entry name" value="Sortase"/>
    <property type="match status" value="1"/>
</dbReference>
<evidence type="ECO:0000256" key="1">
    <source>
        <dbReference type="ARBA" id="ARBA00022801"/>
    </source>
</evidence>
<dbReference type="GO" id="GO:0016787">
    <property type="term" value="F:hydrolase activity"/>
    <property type="evidence" value="ECO:0007669"/>
    <property type="project" value="UniProtKB-KW"/>
</dbReference>
<protein>
    <recommendedName>
        <fullName evidence="4">Class F sortase</fullName>
    </recommendedName>
</protein>
<dbReference type="OrthoDB" id="525039at2"/>
<dbReference type="Gene3D" id="2.40.260.10">
    <property type="entry name" value="Sortase"/>
    <property type="match status" value="1"/>
</dbReference>
<proteinExistence type="predicted"/>
<dbReference type="InterPro" id="IPR023365">
    <property type="entry name" value="Sortase_dom-sf"/>
</dbReference>
<comment type="caution">
    <text evidence="2">The sequence shown here is derived from an EMBL/GenBank/DDBJ whole genome shotgun (WGS) entry which is preliminary data.</text>
</comment>
<name>A0A510V994_9CELL</name>